<keyword evidence="6" id="KW-1185">Reference proteome</keyword>
<dbReference type="InterPro" id="IPR006564">
    <property type="entry name" value="Znf_PMZ"/>
</dbReference>
<name>A0AAD9WPW6_9ROSI</name>
<dbReference type="AlphaFoldDB" id="A0AAD9WPW6"/>
<dbReference type="EMBL" id="JANJYI010000008">
    <property type="protein sequence ID" value="KAK2637950.1"/>
    <property type="molecule type" value="Genomic_DNA"/>
</dbReference>
<dbReference type="Pfam" id="PF04434">
    <property type="entry name" value="SWIM"/>
    <property type="match status" value="1"/>
</dbReference>
<evidence type="ECO:0000256" key="1">
    <source>
        <dbReference type="ARBA" id="ARBA00022723"/>
    </source>
</evidence>
<keyword evidence="1" id="KW-0479">Metal-binding</keyword>
<comment type="caution">
    <text evidence="5">The sequence shown here is derived from an EMBL/GenBank/DDBJ whole genome shotgun (WGS) entry which is preliminary data.</text>
</comment>
<keyword evidence="2" id="KW-0863">Zinc-finger</keyword>
<dbReference type="Proteomes" id="UP001280121">
    <property type="component" value="Unassembled WGS sequence"/>
</dbReference>
<evidence type="ECO:0000259" key="4">
    <source>
        <dbReference type="SMART" id="SM00575"/>
    </source>
</evidence>
<sequence length="101" mass="11443">MKLREFNYECGSWQVSGIPCCHVMAAISHYCGRAAVKDKVVEFVHNSLTKSVYMQTYVSMIHPIPYQKRWPEVPACIMNLGVTELMNPGVTELMNPPPRSV</sequence>
<organism evidence="5 6">
    <name type="scientific">Dipteronia dyeriana</name>
    <dbReference type="NCBI Taxonomy" id="168575"/>
    <lineage>
        <taxon>Eukaryota</taxon>
        <taxon>Viridiplantae</taxon>
        <taxon>Streptophyta</taxon>
        <taxon>Embryophyta</taxon>
        <taxon>Tracheophyta</taxon>
        <taxon>Spermatophyta</taxon>
        <taxon>Magnoliopsida</taxon>
        <taxon>eudicotyledons</taxon>
        <taxon>Gunneridae</taxon>
        <taxon>Pentapetalae</taxon>
        <taxon>rosids</taxon>
        <taxon>malvids</taxon>
        <taxon>Sapindales</taxon>
        <taxon>Sapindaceae</taxon>
        <taxon>Hippocastanoideae</taxon>
        <taxon>Acereae</taxon>
        <taxon>Dipteronia</taxon>
    </lineage>
</organism>
<accession>A0AAD9WPW6</accession>
<proteinExistence type="predicted"/>
<protein>
    <recommendedName>
        <fullName evidence="4">Zinc finger PMZ-type domain-containing protein</fullName>
    </recommendedName>
</protein>
<evidence type="ECO:0000256" key="3">
    <source>
        <dbReference type="ARBA" id="ARBA00022833"/>
    </source>
</evidence>
<reference evidence="5" key="1">
    <citation type="journal article" date="2023" name="Plant J.">
        <title>Genome sequences and population genomics provide insights into the demographic history, inbreeding, and mutation load of two 'living fossil' tree species of Dipteronia.</title>
        <authorList>
            <person name="Feng Y."/>
            <person name="Comes H.P."/>
            <person name="Chen J."/>
            <person name="Zhu S."/>
            <person name="Lu R."/>
            <person name="Zhang X."/>
            <person name="Li P."/>
            <person name="Qiu J."/>
            <person name="Olsen K.M."/>
            <person name="Qiu Y."/>
        </authorList>
    </citation>
    <scope>NUCLEOTIDE SEQUENCE</scope>
    <source>
        <strain evidence="5">KIB01</strain>
    </source>
</reference>
<dbReference type="GO" id="GO:0008270">
    <property type="term" value="F:zinc ion binding"/>
    <property type="evidence" value="ECO:0007669"/>
    <property type="project" value="UniProtKB-KW"/>
</dbReference>
<dbReference type="SMART" id="SM00575">
    <property type="entry name" value="ZnF_PMZ"/>
    <property type="match status" value="1"/>
</dbReference>
<gene>
    <name evidence="5" type="ORF">Ddye_025745</name>
</gene>
<evidence type="ECO:0000256" key="2">
    <source>
        <dbReference type="ARBA" id="ARBA00022771"/>
    </source>
</evidence>
<keyword evidence="3" id="KW-0862">Zinc</keyword>
<feature type="domain" description="Zinc finger PMZ-type" evidence="4">
    <location>
        <begin position="10"/>
        <end position="33"/>
    </location>
</feature>
<evidence type="ECO:0000313" key="6">
    <source>
        <dbReference type="Proteomes" id="UP001280121"/>
    </source>
</evidence>
<evidence type="ECO:0000313" key="5">
    <source>
        <dbReference type="EMBL" id="KAK2637950.1"/>
    </source>
</evidence>
<dbReference type="InterPro" id="IPR007527">
    <property type="entry name" value="Znf_SWIM"/>
</dbReference>